<evidence type="ECO:0000313" key="4">
    <source>
        <dbReference type="Proteomes" id="UP001145742"/>
    </source>
</evidence>
<proteinExistence type="predicted"/>
<keyword evidence="4" id="KW-1185">Reference proteome</keyword>
<feature type="compositionally biased region" description="Basic and acidic residues" evidence="1">
    <location>
        <begin position="17"/>
        <end position="33"/>
    </location>
</feature>
<evidence type="ECO:0000256" key="1">
    <source>
        <dbReference type="SAM" id="MobiDB-lite"/>
    </source>
</evidence>
<accession>A0ABQ9D0H9</accession>
<reference evidence="3" key="1">
    <citation type="submission" date="2019-10" db="EMBL/GenBank/DDBJ databases">
        <authorList>
            <person name="Soares A.E.R."/>
            <person name="Aleixo A."/>
            <person name="Schneider P."/>
            <person name="Miyaki C.Y."/>
            <person name="Schneider M.P."/>
            <person name="Mello C."/>
            <person name="Vasconcelos A.T.R."/>
        </authorList>
    </citation>
    <scope>NUCLEOTIDE SEQUENCE</scope>
    <source>
        <tissue evidence="3">Muscle</tissue>
    </source>
</reference>
<comment type="caution">
    <text evidence="3">The sequence shown here is derived from an EMBL/GenBank/DDBJ whole genome shotgun (WGS) entry which is preliminary data.</text>
</comment>
<feature type="region of interest" description="Disordered" evidence="1">
    <location>
        <begin position="13"/>
        <end position="33"/>
    </location>
</feature>
<protein>
    <submittedName>
        <fullName evidence="3">Uncharacterized protein</fullName>
    </submittedName>
</protein>
<evidence type="ECO:0000313" key="2">
    <source>
        <dbReference type="EMBL" id="KAJ7411024.1"/>
    </source>
</evidence>
<dbReference type="EMBL" id="WHWB01034365">
    <property type="protein sequence ID" value="KAJ7411024.1"/>
    <property type="molecule type" value="Genomic_DNA"/>
</dbReference>
<organism evidence="3 4">
    <name type="scientific">Willisornis vidua</name>
    <name type="common">Xingu scale-backed antbird</name>
    <dbReference type="NCBI Taxonomy" id="1566151"/>
    <lineage>
        <taxon>Eukaryota</taxon>
        <taxon>Metazoa</taxon>
        <taxon>Chordata</taxon>
        <taxon>Craniata</taxon>
        <taxon>Vertebrata</taxon>
        <taxon>Euteleostomi</taxon>
        <taxon>Archelosauria</taxon>
        <taxon>Archosauria</taxon>
        <taxon>Dinosauria</taxon>
        <taxon>Saurischia</taxon>
        <taxon>Theropoda</taxon>
        <taxon>Coelurosauria</taxon>
        <taxon>Aves</taxon>
        <taxon>Neognathae</taxon>
        <taxon>Neoaves</taxon>
        <taxon>Telluraves</taxon>
        <taxon>Australaves</taxon>
        <taxon>Passeriformes</taxon>
        <taxon>Thamnophilidae</taxon>
        <taxon>Willisornis</taxon>
    </lineage>
</organism>
<sequence>MTFHPHFYVWESYGTDPPKRSAEAHEGKGGDLREQHGFIKGKSYLTNLVTFYDGVTPPVGKGRAADVICLDFCKVSDTAPLNILLSMKLMSRRLDNKVVGFSHSESSVQ</sequence>
<gene>
    <name evidence="2" type="ORF">WISP_104943</name>
    <name evidence="3" type="ORF">WISP_94601</name>
</gene>
<name>A0ABQ9D0H9_9PASS</name>
<evidence type="ECO:0000313" key="3">
    <source>
        <dbReference type="EMBL" id="KAJ7412829.1"/>
    </source>
</evidence>
<dbReference type="Proteomes" id="UP001145742">
    <property type="component" value="Unassembled WGS sequence"/>
</dbReference>
<dbReference type="EMBL" id="WHWB01034197">
    <property type="protein sequence ID" value="KAJ7412829.1"/>
    <property type="molecule type" value="Genomic_DNA"/>
</dbReference>